<sequence>MDGMGNRRASLGGSNQELFFSLSCWLMAHARAKGAVFAAPGGGWLVG</sequence>
<organism evidence="1">
    <name type="scientific">Arundo donax</name>
    <name type="common">Giant reed</name>
    <name type="synonym">Donax arundinaceus</name>
    <dbReference type="NCBI Taxonomy" id="35708"/>
    <lineage>
        <taxon>Eukaryota</taxon>
        <taxon>Viridiplantae</taxon>
        <taxon>Streptophyta</taxon>
        <taxon>Embryophyta</taxon>
        <taxon>Tracheophyta</taxon>
        <taxon>Spermatophyta</taxon>
        <taxon>Magnoliopsida</taxon>
        <taxon>Liliopsida</taxon>
        <taxon>Poales</taxon>
        <taxon>Poaceae</taxon>
        <taxon>PACMAD clade</taxon>
        <taxon>Arundinoideae</taxon>
        <taxon>Arundineae</taxon>
        <taxon>Arundo</taxon>
    </lineage>
</organism>
<name>A0A0A9H6V8_ARUDO</name>
<reference evidence="1" key="1">
    <citation type="submission" date="2014-09" db="EMBL/GenBank/DDBJ databases">
        <authorList>
            <person name="Magalhaes I.L.F."/>
            <person name="Oliveira U."/>
            <person name="Santos F.R."/>
            <person name="Vidigal T.H.D.A."/>
            <person name="Brescovit A.D."/>
            <person name="Santos A.J."/>
        </authorList>
    </citation>
    <scope>NUCLEOTIDE SEQUENCE</scope>
    <source>
        <tissue evidence="1">Shoot tissue taken approximately 20 cm above the soil surface</tissue>
    </source>
</reference>
<accession>A0A0A9H6V8</accession>
<proteinExistence type="predicted"/>
<dbReference type="EMBL" id="GBRH01165404">
    <property type="protein sequence ID" value="JAE32492.1"/>
    <property type="molecule type" value="Transcribed_RNA"/>
</dbReference>
<evidence type="ECO:0000313" key="1">
    <source>
        <dbReference type="EMBL" id="JAE32492.1"/>
    </source>
</evidence>
<reference evidence="1" key="2">
    <citation type="journal article" date="2015" name="Data Brief">
        <title>Shoot transcriptome of the giant reed, Arundo donax.</title>
        <authorList>
            <person name="Barrero R.A."/>
            <person name="Guerrero F.D."/>
            <person name="Moolhuijzen P."/>
            <person name="Goolsby J.A."/>
            <person name="Tidwell J."/>
            <person name="Bellgard S.E."/>
            <person name="Bellgard M.I."/>
        </authorList>
    </citation>
    <scope>NUCLEOTIDE SEQUENCE</scope>
    <source>
        <tissue evidence="1">Shoot tissue taken approximately 20 cm above the soil surface</tissue>
    </source>
</reference>
<protein>
    <submittedName>
        <fullName evidence="1">Uncharacterized protein</fullName>
    </submittedName>
</protein>
<dbReference type="AlphaFoldDB" id="A0A0A9H6V8"/>